<reference evidence="2" key="1">
    <citation type="journal article" date="2018" name="Nat. Plants">
        <title>Whole-genome landscape of Medicago truncatula symbiotic genes.</title>
        <authorList>
            <person name="Pecrix Y."/>
            <person name="Gamas P."/>
            <person name="Carrere S."/>
        </authorList>
    </citation>
    <scope>NUCLEOTIDE SEQUENCE</scope>
    <source>
        <tissue evidence="2">Leaves</tissue>
    </source>
</reference>
<sequence length="99" mass="11917">MIINVAKFDNILTFVRSMKSFTLNFLESIKYLEDRMELKGNLESIRIEMQTMEDKMIWLESFMRIYLEEVQKNFQNVAPDEKQKEKAELMEKESQEPLT</sequence>
<comment type="caution">
    <text evidence="2">The sequence shown here is derived from an EMBL/GenBank/DDBJ whole genome shotgun (WGS) entry which is preliminary data.</text>
</comment>
<dbReference type="Proteomes" id="UP000265566">
    <property type="component" value="Chromosome 6"/>
</dbReference>
<gene>
    <name evidence="2" type="ORF">MtrunA17_Chr6g0450431</name>
</gene>
<dbReference type="Gramene" id="rna34010">
    <property type="protein sequence ID" value="RHN49793.1"/>
    <property type="gene ID" value="gene34010"/>
</dbReference>
<feature type="region of interest" description="Disordered" evidence="1">
    <location>
        <begin position="79"/>
        <end position="99"/>
    </location>
</feature>
<organism evidence="2">
    <name type="scientific">Medicago truncatula</name>
    <name type="common">Barrel medic</name>
    <name type="synonym">Medicago tribuloides</name>
    <dbReference type="NCBI Taxonomy" id="3880"/>
    <lineage>
        <taxon>Eukaryota</taxon>
        <taxon>Viridiplantae</taxon>
        <taxon>Streptophyta</taxon>
        <taxon>Embryophyta</taxon>
        <taxon>Tracheophyta</taxon>
        <taxon>Spermatophyta</taxon>
        <taxon>Magnoliopsida</taxon>
        <taxon>eudicotyledons</taxon>
        <taxon>Gunneridae</taxon>
        <taxon>Pentapetalae</taxon>
        <taxon>rosids</taxon>
        <taxon>fabids</taxon>
        <taxon>Fabales</taxon>
        <taxon>Fabaceae</taxon>
        <taxon>Papilionoideae</taxon>
        <taxon>50 kb inversion clade</taxon>
        <taxon>NPAAA clade</taxon>
        <taxon>Hologalegina</taxon>
        <taxon>IRL clade</taxon>
        <taxon>Trifolieae</taxon>
        <taxon>Medicago</taxon>
    </lineage>
</organism>
<dbReference type="EMBL" id="PSQE01000006">
    <property type="protein sequence ID" value="RHN49793.1"/>
    <property type="molecule type" value="Genomic_DNA"/>
</dbReference>
<proteinExistence type="predicted"/>
<dbReference type="AlphaFoldDB" id="A0A396HAX2"/>
<evidence type="ECO:0000256" key="1">
    <source>
        <dbReference type="SAM" id="MobiDB-lite"/>
    </source>
</evidence>
<protein>
    <submittedName>
        <fullName evidence="2">Uncharacterized protein</fullName>
    </submittedName>
</protein>
<evidence type="ECO:0000313" key="2">
    <source>
        <dbReference type="EMBL" id="RHN49793.1"/>
    </source>
</evidence>
<name>A0A396HAX2_MEDTR</name>
<accession>A0A396HAX2</accession>